<dbReference type="EMBL" id="SNXR01000019">
    <property type="protein sequence ID" value="TDP57392.1"/>
    <property type="molecule type" value="Genomic_DNA"/>
</dbReference>
<dbReference type="Proteomes" id="UP000295260">
    <property type="component" value="Unassembled WGS sequence"/>
</dbReference>
<dbReference type="Gene3D" id="3.30.2310.20">
    <property type="entry name" value="RelE-like"/>
    <property type="match status" value="1"/>
</dbReference>
<protein>
    <submittedName>
        <fullName evidence="2">Plasmid stabilization system protein ParE</fullName>
    </submittedName>
</protein>
<organism evidence="2 3">
    <name type="scientific">Flavobacterium dankookense</name>
    <dbReference type="NCBI Taxonomy" id="706186"/>
    <lineage>
        <taxon>Bacteria</taxon>
        <taxon>Pseudomonadati</taxon>
        <taxon>Bacteroidota</taxon>
        <taxon>Flavobacteriia</taxon>
        <taxon>Flavobacteriales</taxon>
        <taxon>Flavobacteriaceae</taxon>
        <taxon>Flavobacterium</taxon>
    </lineage>
</organism>
<gene>
    <name evidence="2" type="ORF">BC748_2912</name>
</gene>
<proteinExistence type="predicted"/>
<keyword evidence="3" id="KW-1185">Reference proteome</keyword>
<dbReference type="AlphaFoldDB" id="A0A4V3CRN2"/>
<comment type="caution">
    <text evidence="2">The sequence shown here is derived from an EMBL/GenBank/DDBJ whole genome shotgun (WGS) entry which is preliminary data.</text>
</comment>
<dbReference type="OrthoDB" id="962256at2"/>
<evidence type="ECO:0000256" key="1">
    <source>
        <dbReference type="ARBA" id="ARBA00022649"/>
    </source>
</evidence>
<sequence length="101" mass="12517">MEKEIIWTQTSQNQLEDIYFYLLEETKNFEIADKVIDTLATSVEILKRNCEIYEIDEMRIPIDENYRAFEKFNYRISYKIDFDKIYILRVRHTSRNPKFYR</sequence>
<name>A0A4V3CRN2_9FLAO</name>
<dbReference type="Pfam" id="PF05016">
    <property type="entry name" value="ParE_toxin"/>
    <property type="match status" value="1"/>
</dbReference>
<evidence type="ECO:0000313" key="3">
    <source>
        <dbReference type="Proteomes" id="UP000295260"/>
    </source>
</evidence>
<accession>A0A4V3CRN2</accession>
<keyword evidence="1" id="KW-1277">Toxin-antitoxin system</keyword>
<dbReference type="InterPro" id="IPR007712">
    <property type="entry name" value="RelE/ParE_toxin"/>
</dbReference>
<reference evidence="2 3" key="1">
    <citation type="submission" date="2019-03" db="EMBL/GenBank/DDBJ databases">
        <title>Genomic Encyclopedia of Archaeal and Bacterial Type Strains, Phase II (KMG-II): from individual species to whole genera.</title>
        <authorList>
            <person name="Goeker M."/>
        </authorList>
    </citation>
    <scope>NUCLEOTIDE SEQUENCE [LARGE SCALE GENOMIC DNA]</scope>
    <source>
        <strain evidence="2 3">DSM 25687</strain>
    </source>
</reference>
<evidence type="ECO:0000313" key="2">
    <source>
        <dbReference type="EMBL" id="TDP57392.1"/>
    </source>
</evidence>
<dbReference type="RefSeq" id="WP_133534090.1">
    <property type="nucleotide sequence ID" value="NZ_SNXR01000019.1"/>
</dbReference>
<dbReference type="InterPro" id="IPR035093">
    <property type="entry name" value="RelE/ParE_toxin_dom_sf"/>
</dbReference>